<dbReference type="Pfam" id="PF01564">
    <property type="entry name" value="Spermine_synth"/>
    <property type="match status" value="1"/>
</dbReference>
<evidence type="ECO:0000313" key="7">
    <source>
        <dbReference type="Proteomes" id="UP000283087"/>
    </source>
</evidence>
<comment type="caution">
    <text evidence="6">The sequence shown here is derived from an EMBL/GenBank/DDBJ whole genome shotgun (WGS) entry which is preliminary data.</text>
</comment>
<evidence type="ECO:0000256" key="2">
    <source>
        <dbReference type="ARBA" id="ARBA00022679"/>
    </source>
</evidence>
<dbReference type="SUPFAM" id="SSF53335">
    <property type="entry name" value="S-adenosyl-L-methionine-dependent methyltransferases"/>
    <property type="match status" value="1"/>
</dbReference>
<evidence type="ECO:0000256" key="1">
    <source>
        <dbReference type="ARBA" id="ARBA00007867"/>
    </source>
</evidence>
<comment type="similarity">
    <text evidence="1">Belongs to the spermidine/spermine synthase family.</text>
</comment>
<dbReference type="OrthoDB" id="9761985at2"/>
<keyword evidence="7" id="KW-1185">Reference proteome</keyword>
<feature type="domain" description="PABS" evidence="5">
    <location>
        <begin position="1"/>
        <end position="219"/>
    </location>
</feature>
<dbReference type="AlphaFoldDB" id="A0A430KT38"/>
<dbReference type="EMBL" id="RQXW01000004">
    <property type="protein sequence ID" value="RTE66618.1"/>
    <property type="molecule type" value="Genomic_DNA"/>
</dbReference>
<evidence type="ECO:0000313" key="6">
    <source>
        <dbReference type="EMBL" id="RTE66618.1"/>
    </source>
</evidence>
<keyword evidence="2 4" id="KW-0808">Transferase</keyword>
<accession>A0A430KT38</accession>
<feature type="active site" description="Proton acceptor" evidence="4">
    <location>
        <position position="142"/>
    </location>
</feature>
<dbReference type="PANTHER" id="PTHR43317">
    <property type="entry name" value="THERMOSPERMINE SYNTHASE ACAULIS5"/>
    <property type="match status" value="1"/>
</dbReference>
<organism evidence="6 7">
    <name type="scientific">Amphritea opalescens</name>
    <dbReference type="NCBI Taxonomy" id="2490544"/>
    <lineage>
        <taxon>Bacteria</taxon>
        <taxon>Pseudomonadati</taxon>
        <taxon>Pseudomonadota</taxon>
        <taxon>Gammaproteobacteria</taxon>
        <taxon>Oceanospirillales</taxon>
        <taxon>Oceanospirillaceae</taxon>
        <taxon>Amphritea</taxon>
    </lineage>
</organism>
<evidence type="ECO:0000256" key="4">
    <source>
        <dbReference type="PROSITE-ProRule" id="PRU00354"/>
    </source>
</evidence>
<dbReference type="NCBIfam" id="NF037959">
    <property type="entry name" value="MFS_SpdSyn"/>
    <property type="match status" value="1"/>
</dbReference>
<dbReference type="Proteomes" id="UP000283087">
    <property type="component" value="Unassembled WGS sequence"/>
</dbReference>
<dbReference type="InterPro" id="IPR029063">
    <property type="entry name" value="SAM-dependent_MTases_sf"/>
</dbReference>
<dbReference type="PROSITE" id="PS51006">
    <property type="entry name" value="PABS_2"/>
    <property type="match status" value="1"/>
</dbReference>
<protein>
    <recommendedName>
        <fullName evidence="5">PABS domain-containing protein</fullName>
    </recommendedName>
</protein>
<gene>
    <name evidence="6" type="ORF">EH243_05920</name>
</gene>
<proteinExistence type="inferred from homology"/>
<sequence length="251" mass="28465">MSTMQGTEITRQFDEHGPIYVYDDGPYRYMSFGSGGEQSRIDRSRPDYPVYQYLQVMLLGLLYQPAPQQALMLGLGGGSLVHALLSYSANLEITVAELRQQVLNTATEYFQLPDTPRLTITISDAMEYLCQQNSTYDLIFTDLFSDTGMQHQQLQKEYLEQCYRLLSDQGVLVLNLWDEGHGYHPRANQQLSDLFGDNWLCCTVDSGNLIAFGFKGGKPESNPRALLNGAKKLEKRLGFPARKLLNRIRES</sequence>
<dbReference type="InterPro" id="IPR030374">
    <property type="entry name" value="PABS"/>
</dbReference>
<dbReference type="GO" id="GO:0006596">
    <property type="term" value="P:polyamine biosynthetic process"/>
    <property type="evidence" value="ECO:0007669"/>
    <property type="project" value="UniProtKB-UniRule"/>
</dbReference>
<evidence type="ECO:0000256" key="3">
    <source>
        <dbReference type="ARBA" id="ARBA00023115"/>
    </source>
</evidence>
<reference evidence="6 7" key="1">
    <citation type="submission" date="2018-11" db="EMBL/GenBank/DDBJ databases">
        <title>The draft genome sequence of Amphritea opalescens ANRC-JH13T.</title>
        <authorList>
            <person name="Fang Z."/>
            <person name="Zhang Y."/>
            <person name="Han X."/>
        </authorList>
    </citation>
    <scope>NUCLEOTIDE SEQUENCE [LARGE SCALE GENOMIC DNA]</scope>
    <source>
        <strain evidence="6 7">ANRC-JH13</strain>
    </source>
</reference>
<dbReference type="GO" id="GO:0016740">
    <property type="term" value="F:transferase activity"/>
    <property type="evidence" value="ECO:0007669"/>
    <property type="project" value="UniProtKB-UniRule"/>
</dbReference>
<evidence type="ECO:0000259" key="5">
    <source>
        <dbReference type="PROSITE" id="PS51006"/>
    </source>
</evidence>
<dbReference type="PANTHER" id="PTHR43317:SF1">
    <property type="entry name" value="THERMOSPERMINE SYNTHASE ACAULIS5"/>
    <property type="match status" value="1"/>
</dbReference>
<dbReference type="CDD" id="cd02440">
    <property type="entry name" value="AdoMet_MTases"/>
    <property type="match status" value="1"/>
</dbReference>
<keyword evidence="3 4" id="KW-0620">Polyamine biosynthesis</keyword>
<name>A0A430KT38_9GAMM</name>
<dbReference type="Gene3D" id="3.40.50.150">
    <property type="entry name" value="Vaccinia Virus protein VP39"/>
    <property type="match status" value="1"/>
</dbReference>